<evidence type="ECO:0000313" key="10">
    <source>
        <dbReference type="Proteomes" id="UP001059480"/>
    </source>
</evidence>
<feature type="transmembrane region" description="Helical" evidence="7">
    <location>
        <begin position="40"/>
        <end position="72"/>
    </location>
</feature>
<dbReference type="PROSITE" id="PS50928">
    <property type="entry name" value="ABC_TM1"/>
    <property type="match status" value="1"/>
</dbReference>
<keyword evidence="3" id="KW-1003">Cell membrane</keyword>
<organism evidence="9 10">
    <name type="scientific">Granulicatella seriolae</name>
    <dbReference type="NCBI Taxonomy" id="2967226"/>
    <lineage>
        <taxon>Bacteria</taxon>
        <taxon>Bacillati</taxon>
        <taxon>Bacillota</taxon>
        <taxon>Bacilli</taxon>
        <taxon>Lactobacillales</taxon>
        <taxon>Carnobacteriaceae</taxon>
        <taxon>Granulicatella</taxon>
    </lineage>
</organism>
<dbReference type="CDD" id="cd06261">
    <property type="entry name" value="TM_PBP2"/>
    <property type="match status" value="1"/>
</dbReference>
<proteinExistence type="inferred from homology"/>
<evidence type="ECO:0000256" key="4">
    <source>
        <dbReference type="ARBA" id="ARBA00022692"/>
    </source>
</evidence>
<evidence type="ECO:0000256" key="1">
    <source>
        <dbReference type="ARBA" id="ARBA00004651"/>
    </source>
</evidence>
<dbReference type="PANTHER" id="PTHR30151:SF0">
    <property type="entry name" value="ABC TRANSPORTER PERMEASE PROTEIN MJ0413-RELATED"/>
    <property type="match status" value="1"/>
</dbReference>
<keyword evidence="4 7" id="KW-0812">Transmembrane</keyword>
<dbReference type="Pfam" id="PF00528">
    <property type="entry name" value="BPD_transp_1"/>
    <property type="match status" value="1"/>
</dbReference>
<dbReference type="EMBL" id="JANHNZ010000003">
    <property type="protein sequence ID" value="MCQ9209768.1"/>
    <property type="molecule type" value="Genomic_DNA"/>
</dbReference>
<keyword evidence="6 7" id="KW-0472">Membrane</keyword>
<dbReference type="InterPro" id="IPR000515">
    <property type="entry name" value="MetI-like"/>
</dbReference>
<keyword evidence="2 7" id="KW-0813">Transport</keyword>
<evidence type="ECO:0000256" key="6">
    <source>
        <dbReference type="ARBA" id="ARBA00023136"/>
    </source>
</evidence>
<feature type="transmembrane region" description="Helical" evidence="7">
    <location>
        <begin position="210"/>
        <end position="227"/>
    </location>
</feature>
<reference evidence="9" key="2">
    <citation type="journal article" date="2023" name="Curr. Microbiol.">
        <title>Granulicatella seriolae sp. nov., a Novel Facultative Anaerobe Isolated from Yellowtail Marine Fish.</title>
        <authorList>
            <person name="Lee M."/>
            <person name="Choi Y.J."/>
            <person name="Farooq A."/>
            <person name="Jeong J.B."/>
            <person name="Jung M.Y."/>
        </authorList>
    </citation>
    <scope>NUCLEOTIDE SEQUENCE</scope>
    <source>
        <strain evidence="9">S8</strain>
    </source>
</reference>
<protein>
    <submittedName>
        <fullName evidence="9">ABC transporter permease subunit</fullName>
    </submittedName>
</protein>
<reference evidence="9" key="3">
    <citation type="journal article" date="2023" name="Microbiol. Resour. Announc.">
        <title>Draft Genome Sequence of Granulicatella sp. Strain S8, Isolated from a Marine Fish, Seriola quinqueradiata.</title>
        <authorList>
            <person name="Lee M."/>
            <person name="Farooq A."/>
            <person name="Jeong J.B."/>
            <person name="Jung M.Y."/>
        </authorList>
    </citation>
    <scope>NUCLEOTIDE SEQUENCE</scope>
    <source>
        <strain evidence="9">S8</strain>
    </source>
</reference>
<sequence>MKKNRLQIGLLILTCLFFLYFGFRFQLTPYQMKQDFSDSLLYFIVGGFVTSGRIMSSLIIASLFWGISGVVGGIFTRFIKQVSFLLNSILVIPIITFFPLLILWTDKNIVALILFCSLLVGVYLALPIREAIIKLPKDYVIVAGNLQFTPYMWLVEVIIPTILPHFFTGLRISMSIATVYFFLLEIYSLQSGLAYAIYMSFKQSQTLEAAIAMLFFILFMLMLRYLIHKLQVFLMPWEYYFRKQV</sequence>
<evidence type="ECO:0000256" key="5">
    <source>
        <dbReference type="ARBA" id="ARBA00022989"/>
    </source>
</evidence>
<reference evidence="9" key="1">
    <citation type="submission" date="2022-07" db="EMBL/GenBank/DDBJ databases">
        <authorList>
            <person name="Jung M.-Y."/>
            <person name="Lee M."/>
        </authorList>
    </citation>
    <scope>NUCLEOTIDE SEQUENCE</scope>
    <source>
        <strain evidence="9">S8</strain>
    </source>
</reference>
<feature type="transmembrane region" description="Helical" evidence="7">
    <location>
        <begin position="109"/>
        <end position="128"/>
    </location>
</feature>
<comment type="subcellular location">
    <subcellularLocation>
        <location evidence="1 7">Cell membrane</location>
        <topology evidence="1 7">Multi-pass membrane protein</topology>
    </subcellularLocation>
</comment>
<dbReference type="Proteomes" id="UP001059480">
    <property type="component" value="Unassembled WGS sequence"/>
</dbReference>
<gene>
    <name evidence="9" type="ORF">NPA36_04310</name>
</gene>
<evidence type="ECO:0000256" key="3">
    <source>
        <dbReference type="ARBA" id="ARBA00022475"/>
    </source>
</evidence>
<evidence type="ECO:0000313" key="9">
    <source>
        <dbReference type="EMBL" id="MCQ9209768.1"/>
    </source>
</evidence>
<keyword evidence="10" id="KW-1185">Reference proteome</keyword>
<dbReference type="RefSeq" id="WP_256944878.1">
    <property type="nucleotide sequence ID" value="NZ_JANHNZ010000003.1"/>
</dbReference>
<comment type="caution">
    <text evidence="9">The sequence shown here is derived from an EMBL/GenBank/DDBJ whole genome shotgun (WGS) entry which is preliminary data.</text>
</comment>
<evidence type="ECO:0000256" key="2">
    <source>
        <dbReference type="ARBA" id="ARBA00022448"/>
    </source>
</evidence>
<name>A0ABT1WMN1_9LACT</name>
<feature type="domain" description="ABC transmembrane type-1" evidence="8">
    <location>
        <begin position="51"/>
        <end position="227"/>
    </location>
</feature>
<feature type="transmembrane region" description="Helical" evidence="7">
    <location>
        <begin position="148"/>
        <end position="167"/>
    </location>
</feature>
<dbReference type="InterPro" id="IPR035906">
    <property type="entry name" value="MetI-like_sf"/>
</dbReference>
<evidence type="ECO:0000256" key="7">
    <source>
        <dbReference type="RuleBase" id="RU363032"/>
    </source>
</evidence>
<keyword evidence="5 7" id="KW-1133">Transmembrane helix</keyword>
<feature type="transmembrane region" description="Helical" evidence="7">
    <location>
        <begin position="179"/>
        <end position="198"/>
    </location>
</feature>
<comment type="similarity">
    <text evidence="7">Belongs to the binding-protein-dependent transport system permease family.</text>
</comment>
<evidence type="ECO:0000259" key="8">
    <source>
        <dbReference type="PROSITE" id="PS50928"/>
    </source>
</evidence>
<dbReference type="PANTHER" id="PTHR30151">
    <property type="entry name" value="ALKANE SULFONATE ABC TRANSPORTER-RELATED, MEMBRANE SUBUNIT"/>
    <property type="match status" value="1"/>
</dbReference>
<dbReference type="SUPFAM" id="SSF161098">
    <property type="entry name" value="MetI-like"/>
    <property type="match status" value="1"/>
</dbReference>
<accession>A0ABT1WMN1</accession>
<dbReference type="Gene3D" id="1.10.3720.10">
    <property type="entry name" value="MetI-like"/>
    <property type="match status" value="1"/>
</dbReference>
<feature type="transmembrane region" description="Helical" evidence="7">
    <location>
        <begin position="84"/>
        <end position="103"/>
    </location>
</feature>